<dbReference type="InterPro" id="IPR011009">
    <property type="entry name" value="Kinase-like_dom_sf"/>
</dbReference>
<dbReference type="Pfam" id="PF01636">
    <property type="entry name" value="APH"/>
    <property type="match status" value="1"/>
</dbReference>
<dbReference type="InterPro" id="IPR002575">
    <property type="entry name" value="Aminoglycoside_PTrfase"/>
</dbReference>
<feature type="domain" description="Aminoglycoside phosphotransferase" evidence="1">
    <location>
        <begin position="59"/>
        <end position="321"/>
    </location>
</feature>
<dbReference type="Proteomes" id="UP000242791">
    <property type="component" value="Unassembled WGS sequence"/>
</dbReference>
<comment type="caution">
    <text evidence="2">The sequence shown here is derived from an EMBL/GenBank/DDBJ whole genome shotgun (WGS) entry which is preliminary data.</text>
</comment>
<keyword evidence="3" id="KW-1185">Reference proteome</keyword>
<dbReference type="GO" id="GO:0005739">
    <property type="term" value="C:mitochondrion"/>
    <property type="evidence" value="ECO:0007669"/>
    <property type="project" value="TreeGrafter"/>
</dbReference>
<dbReference type="SUPFAM" id="SSF56112">
    <property type="entry name" value="Protein kinase-like (PK-like)"/>
    <property type="match status" value="1"/>
</dbReference>
<evidence type="ECO:0000313" key="2">
    <source>
        <dbReference type="EMBL" id="OJD20765.1"/>
    </source>
</evidence>
<evidence type="ECO:0000313" key="3">
    <source>
        <dbReference type="Proteomes" id="UP000242791"/>
    </source>
</evidence>
<accession>A0A1J9QZM0</accession>
<sequence length="525" mass="60270">MKSQKPNENPLLDPLFNYTSGRWLWDEATHLRKRHQPFNVNGLKAVASKSVNARCCTSITKLSEGSYNKVFLLIMDNGVQAIARIPNPYLPPRVSTASEVATLDFLRTELDIPVPRVLAWSNNKDQSVEAEYIIMEMAPGEELGKSWMSMDISERVNIVSQLANIQARACSIDFKSYGSLYYRGDIDGCLDIPGISDRFCIGPSAAMSFWEAEREAMDKYRGPWTSPESYAKDVARREIEWIRRFAKPRDRADPLRQSTSQESPDSHIQLLDKYLKIIPLVLPSNVDLYRPTIWHPDLHSGNIFIKNQKIVSIIDWQGCMSLPLFMNCKLPKFLRINGPLLFDLPPATGLTAEEKKETLLRYEHTQLQRFYISKFKNLDPHIFQAISYPHAIIRQQLIDFAGSTWEDDGLFFLRDMMHNVWRNWDEMTSKPNEKCPITFGPKEISSHIAEGDIWNNYKAFFDSLDIPLDGWVHPEDFKSKAGVMRNLARELLDSADDRDEARQALRAWKLSDPNSTSLCSKVMDI</sequence>
<dbReference type="OrthoDB" id="2968323at2759"/>
<dbReference type="InterPro" id="IPR051035">
    <property type="entry name" value="Mito_inheritance_9"/>
</dbReference>
<protein>
    <recommendedName>
        <fullName evidence="1">Aminoglycoside phosphotransferase domain-containing protein</fullName>
    </recommendedName>
</protein>
<dbReference type="EMBL" id="LGTZ01001716">
    <property type="protein sequence ID" value="OJD20765.1"/>
    <property type="molecule type" value="Genomic_DNA"/>
</dbReference>
<dbReference type="PANTHER" id="PTHR36091">
    <property type="entry name" value="ALTERED INHERITANCE OF MITOCHONDRIA PROTEIN 9, MITOCHONDRIAL"/>
    <property type="match status" value="1"/>
</dbReference>
<name>A0A1J9QZM0_9EURO</name>
<dbReference type="STRING" id="1658174.A0A1J9QZM0"/>
<dbReference type="AlphaFoldDB" id="A0A1J9QZM0"/>
<evidence type="ECO:0000259" key="1">
    <source>
        <dbReference type="Pfam" id="PF01636"/>
    </source>
</evidence>
<dbReference type="VEuPathDB" id="FungiDB:ACJ73_07900"/>
<organism evidence="2 3">
    <name type="scientific">Blastomyces percursus</name>
    <dbReference type="NCBI Taxonomy" id="1658174"/>
    <lineage>
        <taxon>Eukaryota</taxon>
        <taxon>Fungi</taxon>
        <taxon>Dikarya</taxon>
        <taxon>Ascomycota</taxon>
        <taxon>Pezizomycotina</taxon>
        <taxon>Eurotiomycetes</taxon>
        <taxon>Eurotiomycetidae</taxon>
        <taxon>Onygenales</taxon>
        <taxon>Ajellomycetaceae</taxon>
        <taxon>Blastomyces</taxon>
    </lineage>
</organism>
<proteinExistence type="predicted"/>
<dbReference type="PANTHER" id="PTHR36091:SF2">
    <property type="entry name" value="AMINOGLYCOSIDE PHOSPHOTRANSFERASE DOMAIN-CONTAINING PROTEIN"/>
    <property type="match status" value="1"/>
</dbReference>
<reference evidence="2 3" key="1">
    <citation type="submission" date="2015-08" db="EMBL/GenBank/DDBJ databases">
        <title>Emmonsia species relationships and genome sequence.</title>
        <authorList>
            <person name="Cuomo C.A."/>
            <person name="Schwartz I.S."/>
            <person name="Kenyon C."/>
            <person name="De Hoog G.S."/>
            <person name="Govender N.P."/>
            <person name="Botha A."/>
            <person name="Moreno L."/>
            <person name="De Vries M."/>
            <person name="Munoz J.F."/>
            <person name="Stielow J.B."/>
        </authorList>
    </citation>
    <scope>NUCLEOTIDE SEQUENCE [LARGE SCALE GENOMIC DNA]</scope>
    <source>
        <strain evidence="2 3">EI222</strain>
    </source>
</reference>
<gene>
    <name evidence="2" type="ORF">ACJ73_07900</name>
</gene>
<dbReference type="Gene3D" id="3.90.1200.10">
    <property type="match status" value="1"/>
</dbReference>